<accession>A0A061J7U3</accession>
<dbReference type="AlphaFoldDB" id="A0A061J7U3"/>
<name>A0A061J7U3_TRYRA</name>
<gene>
    <name evidence="3" type="ORF">TRSC58_00750</name>
</gene>
<dbReference type="EMBL" id="AUPL01000750">
    <property type="protein sequence ID" value="ESL11498.1"/>
    <property type="molecule type" value="Genomic_DNA"/>
</dbReference>
<dbReference type="SUPFAM" id="SSF103196">
    <property type="entry name" value="Roadblock/LC7 domain"/>
    <property type="match status" value="1"/>
</dbReference>
<dbReference type="VEuPathDB" id="TriTrypDB:TRSC58_00750"/>
<reference evidence="3 4" key="1">
    <citation type="submission" date="2013-07" db="EMBL/GenBank/DDBJ databases">
        <authorList>
            <person name="Stoco P.H."/>
            <person name="Wagner G."/>
            <person name="Gerber A."/>
            <person name="Zaha A."/>
            <person name="Thompson C."/>
            <person name="Bartholomeu D.C."/>
            <person name="Luckemeyer D.D."/>
            <person name="Bahia D."/>
            <person name="Loreto E."/>
            <person name="Prestes E.B."/>
            <person name="Lima F.M."/>
            <person name="Rodrigues-Luiz G."/>
            <person name="Vallejo G.A."/>
            <person name="Filho J.F."/>
            <person name="Monteiro K.M."/>
            <person name="Tyler K.M."/>
            <person name="de Almeida L.G."/>
            <person name="Ortiz M.F."/>
            <person name="Siervo M.A."/>
            <person name="de Moraes M.H."/>
            <person name="Cunha O.L."/>
            <person name="Mendonca-Neto R."/>
            <person name="Silva R."/>
            <person name="Teixeira S.M."/>
            <person name="Murta S.M."/>
            <person name="Sincero T.C."/>
            <person name="Mendes T.A."/>
            <person name="Urmenyi T.P."/>
            <person name="Silva V.G."/>
            <person name="da Rocha W.D."/>
            <person name="Andersson B."/>
            <person name="Romanha A.J."/>
            <person name="Steindel M."/>
            <person name="de Vasconcelos A.T."/>
            <person name="Grisard E.C."/>
        </authorList>
    </citation>
    <scope>NUCLEOTIDE SEQUENCE [LARGE SCALE GENOMIC DNA]</scope>
    <source>
        <strain evidence="3 4">SC58</strain>
    </source>
</reference>
<protein>
    <submittedName>
        <fullName evidence="3">Dynein light chain 2B, cytoplasmic</fullName>
    </submittedName>
</protein>
<dbReference type="Gene3D" id="3.30.450.30">
    <property type="entry name" value="Dynein light chain 2a, cytoplasmic"/>
    <property type="match status" value="1"/>
</dbReference>
<dbReference type="Pfam" id="PF03259">
    <property type="entry name" value="Robl_LC7"/>
    <property type="match status" value="1"/>
</dbReference>
<feature type="domain" description="Roadblock/LAMTOR2" evidence="2">
    <location>
        <begin position="19"/>
        <end position="113"/>
    </location>
</feature>
<dbReference type="SMART" id="SM00960">
    <property type="entry name" value="Robl_LC7"/>
    <property type="match status" value="1"/>
</dbReference>
<dbReference type="PANTHER" id="PTHR10779">
    <property type="entry name" value="DYNEIN LIGHT CHAIN ROADBLOCK"/>
    <property type="match status" value="1"/>
</dbReference>
<sequence length="117" mass="13250">MEVNETQAAREREQRVKCVEEILFRIASHEGVVGYLVLNPADGNLLKFSGFDGDKVKMQKYAEKINGFTNLAYSTVRTIDSNDELTFLRLSVGLTDILVAPDVEKQYVLVVIQEIKR</sequence>
<dbReference type="Proteomes" id="UP000031737">
    <property type="component" value="Unassembled WGS sequence"/>
</dbReference>
<evidence type="ECO:0000313" key="4">
    <source>
        <dbReference type="Proteomes" id="UP000031737"/>
    </source>
</evidence>
<dbReference type="OrthoDB" id="9985637at2759"/>
<evidence type="ECO:0000256" key="1">
    <source>
        <dbReference type="ARBA" id="ARBA00007191"/>
    </source>
</evidence>
<evidence type="ECO:0000259" key="2">
    <source>
        <dbReference type="SMART" id="SM00960"/>
    </source>
</evidence>
<comment type="caution">
    <text evidence="3">The sequence shown here is derived from an EMBL/GenBank/DDBJ whole genome shotgun (WGS) entry which is preliminary data.</text>
</comment>
<proteinExistence type="inferred from homology"/>
<dbReference type="InterPro" id="IPR004942">
    <property type="entry name" value="Roadblock/LAMTOR2_dom"/>
</dbReference>
<keyword evidence="4" id="KW-1185">Reference proteome</keyword>
<organism evidence="3 4">
    <name type="scientific">Trypanosoma rangeli SC58</name>
    <dbReference type="NCBI Taxonomy" id="429131"/>
    <lineage>
        <taxon>Eukaryota</taxon>
        <taxon>Discoba</taxon>
        <taxon>Euglenozoa</taxon>
        <taxon>Kinetoplastea</taxon>
        <taxon>Metakinetoplastina</taxon>
        <taxon>Trypanosomatida</taxon>
        <taxon>Trypanosomatidae</taxon>
        <taxon>Trypanosoma</taxon>
        <taxon>Herpetosoma</taxon>
    </lineage>
</organism>
<evidence type="ECO:0000313" key="3">
    <source>
        <dbReference type="EMBL" id="ESL11498.1"/>
    </source>
</evidence>
<comment type="similarity">
    <text evidence="1">Belongs to the GAMAD family.</text>
</comment>